<keyword evidence="6 7" id="KW-0949">S-adenosyl-L-methionine</keyword>
<dbReference type="GO" id="GO:0030091">
    <property type="term" value="P:protein repair"/>
    <property type="evidence" value="ECO:0007669"/>
    <property type="project" value="UniProtKB-UniRule"/>
</dbReference>
<organism evidence="8 9">
    <name type="scientific">Gimesia maris</name>
    <dbReference type="NCBI Taxonomy" id="122"/>
    <lineage>
        <taxon>Bacteria</taxon>
        <taxon>Pseudomonadati</taxon>
        <taxon>Planctomycetota</taxon>
        <taxon>Planctomycetia</taxon>
        <taxon>Planctomycetales</taxon>
        <taxon>Planctomycetaceae</taxon>
        <taxon>Gimesia</taxon>
    </lineage>
</organism>
<accession>A0A3D3QYQ9</accession>
<dbReference type="SUPFAM" id="SSF53335">
    <property type="entry name" value="S-adenosyl-L-methionine-dependent methyltransferases"/>
    <property type="match status" value="1"/>
</dbReference>
<comment type="caution">
    <text evidence="8">The sequence shown here is derived from an EMBL/GenBank/DDBJ whole genome shotgun (WGS) entry which is preliminary data.</text>
</comment>
<keyword evidence="4 7" id="KW-0489">Methyltransferase</keyword>
<dbReference type="PANTHER" id="PTHR11579:SF0">
    <property type="entry name" value="PROTEIN-L-ISOASPARTATE(D-ASPARTATE) O-METHYLTRANSFERASE"/>
    <property type="match status" value="1"/>
</dbReference>
<dbReference type="CDD" id="cd02440">
    <property type="entry name" value="AdoMet_MTases"/>
    <property type="match status" value="1"/>
</dbReference>
<evidence type="ECO:0000256" key="5">
    <source>
        <dbReference type="ARBA" id="ARBA00022679"/>
    </source>
</evidence>
<dbReference type="RefSeq" id="WP_278438254.1">
    <property type="nucleotide sequence ID" value="NZ_CAXBMG010000067.1"/>
</dbReference>
<dbReference type="FunFam" id="3.40.50.150:FF:000010">
    <property type="entry name" value="Protein-L-isoaspartate O-methyltransferase"/>
    <property type="match status" value="1"/>
</dbReference>
<evidence type="ECO:0000256" key="4">
    <source>
        <dbReference type="ARBA" id="ARBA00022603"/>
    </source>
</evidence>
<dbReference type="EC" id="2.1.1.77" evidence="7"/>
<sequence>MSSNSESVQSDDNFISARQTMIEQHLRQREITDPRVLEAIARVPREQFVPPESQRFAYNDCALPIDCHQTISQPYTVAFMCAAAQLTGNEVVLEIGTGSGYGAAVLSLLAREVHTIERIPALASQAAERLQRLGYDNVHVYTEDGTLGLPQAAPFDAIIVTASSEELPEPYQVQLSEGGRIIIPLGSESTGQRMYRFTLNNGKLSEEVLGAFVFVPLIGKYGHPSDHPE</sequence>
<protein>
    <recommendedName>
        <fullName evidence="7">Protein-L-isoaspartate O-methyltransferase</fullName>
        <ecNumber evidence="7">2.1.1.77</ecNumber>
    </recommendedName>
    <alternativeName>
        <fullName evidence="7">L-isoaspartyl protein carboxyl methyltransferase</fullName>
    </alternativeName>
    <alternativeName>
        <fullName evidence="7">Protein L-isoaspartyl methyltransferase</fullName>
    </alternativeName>
    <alternativeName>
        <fullName evidence="7">Protein-beta-aspartate methyltransferase</fullName>
        <shortName evidence="7">PIMT</shortName>
    </alternativeName>
</protein>
<keyword evidence="5 7" id="KW-0808">Transferase</keyword>
<evidence type="ECO:0000256" key="3">
    <source>
        <dbReference type="ARBA" id="ARBA00022490"/>
    </source>
</evidence>
<proteinExistence type="inferred from homology"/>
<name>A0A3D3QYQ9_9PLAN</name>
<dbReference type="HAMAP" id="MF_00090">
    <property type="entry name" value="PIMT"/>
    <property type="match status" value="1"/>
</dbReference>
<evidence type="ECO:0000313" key="9">
    <source>
        <dbReference type="Proteomes" id="UP000263642"/>
    </source>
</evidence>
<dbReference type="Gene3D" id="3.40.50.150">
    <property type="entry name" value="Vaccinia Virus protein VP39"/>
    <property type="match status" value="1"/>
</dbReference>
<comment type="similarity">
    <text evidence="2 7">Belongs to the methyltransferase superfamily. L-isoaspartyl/D-aspartyl protein methyltransferase family.</text>
</comment>
<keyword evidence="3 7" id="KW-0963">Cytoplasm</keyword>
<dbReference type="GO" id="GO:0005737">
    <property type="term" value="C:cytoplasm"/>
    <property type="evidence" value="ECO:0007669"/>
    <property type="project" value="UniProtKB-SubCell"/>
</dbReference>
<dbReference type="PROSITE" id="PS01279">
    <property type="entry name" value="PCMT"/>
    <property type="match status" value="1"/>
</dbReference>
<comment type="function">
    <text evidence="7">Catalyzes the methyl esterification of L-isoaspartyl residues in peptides and proteins that result from spontaneous decomposition of normal L-aspartyl and L-asparaginyl residues. It plays a role in the repair and/or degradation of damaged proteins.</text>
</comment>
<dbReference type="PANTHER" id="PTHR11579">
    <property type="entry name" value="PROTEIN-L-ISOASPARTATE O-METHYLTRANSFERASE"/>
    <property type="match status" value="1"/>
</dbReference>
<dbReference type="GO" id="GO:0004719">
    <property type="term" value="F:protein-L-isoaspartate (D-aspartate) O-methyltransferase activity"/>
    <property type="evidence" value="ECO:0007669"/>
    <property type="project" value="UniProtKB-UniRule"/>
</dbReference>
<evidence type="ECO:0000256" key="6">
    <source>
        <dbReference type="ARBA" id="ARBA00022691"/>
    </source>
</evidence>
<dbReference type="InterPro" id="IPR029063">
    <property type="entry name" value="SAM-dependent_MTases_sf"/>
</dbReference>
<dbReference type="InterPro" id="IPR000682">
    <property type="entry name" value="PCMT"/>
</dbReference>
<dbReference type="GO" id="GO:0032259">
    <property type="term" value="P:methylation"/>
    <property type="evidence" value="ECO:0007669"/>
    <property type="project" value="UniProtKB-KW"/>
</dbReference>
<gene>
    <name evidence="7" type="primary">pcm</name>
    <name evidence="8" type="ORF">DIT97_01085</name>
</gene>
<reference evidence="8 9" key="1">
    <citation type="journal article" date="2018" name="Nat. Biotechnol.">
        <title>A standardized bacterial taxonomy based on genome phylogeny substantially revises the tree of life.</title>
        <authorList>
            <person name="Parks D.H."/>
            <person name="Chuvochina M."/>
            <person name="Waite D.W."/>
            <person name="Rinke C."/>
            <person name="Skarshewski A."/>
            <person name="Chaumeil P.A."/>
            <person name="Hugenholtz P."/>
        </authorList>
    </citation>
    <scope>NUCLEOTIDE SEQUENCE [LARGE SCALE GENOMIC DNA]</scope>
    <source>
        <strain evidence="8">UBA9375</strain>
    </source>
</reference>
<dbReference type="AlphaFoldDB" id="A0A3D3QYQ9"/>
<evidence type="ECO:0000256" key="7">
    <source>
        <dbReference type="HAMAP-Rule" id="MF_00090"/>
    </source>
</evidence>
<feature type="active site" evidence="7">
    <location>
        <position position="72"/>
    </location>
</feature>
<dbReference type="EMBL" id="DQAY01000008">
    <property type="protein sequence ID" value="HCO21715.1"/>
    <property type="molecule type" value="Genomic_DNA"/>
</dbReference>
<evidence type="ECO:0000256" key="1">
    <source>
        <dbReference type="ARBA" id="ARBA00004496"/>
    </source>
</evidence>
<comment type="subcellular location">
    <subcellularLocation>
        <location evidence="1 7">Cytoplasm</location>
    </subcellularLocation>
</comment>
<dbReference type="Pfam" id="PF01135">
    <property type="entry name" value="PCMT"/>
    <property type="match status" value="1"/>
</dbReference>
<dbReference type="NCBIfam" id="TIGR00080">
    <property type="entry name" value="pimt"/>
    <property type="match status" value="1"/>
</dbReference>
<dbReference type="NCBIfam" id="NF001453">
    <property type="entry name" value="PRK00312.1"/>
    <property type="match status" value="1"/>
</dbReference>
<dbReference type="Proteomes" id="UP000263642">
    <property type="component" value="Unassembled WGS sequence"/>
</dbReference>
<comment type="catalytic activity">
    <reaction evidence="7">
        <text>[protein]-L-isoaspartate + S-adenosyl-L-methionine = [protein]-L-isoaspartate alpha-methyl ester + S-adenosyl-L-homocysteine</text>
        <dbReference type="Rhea" id="RHEA:12705"/>
        <dbReference type="Rhea" id="RHEA-COMP:12143"/>
        <dbReference type="Rhea" id="RHEA-COMP:12144"/>
        <dbReference type="ChEBI" id="CHEBI:57856"/>
        <dbReference type="ChEBI" id="CHEBI:59789"/>
        <dbReference type="ChEBI" id="CHEBI:90596"/>
        <dbReference type="ChEBI" id="CHEBI:90598"/>
        <dbReference type="EC" id="2.1.1.77"/>
    </reaction>
</comment>
<evidence type="ECO:0000256" key="2">
    <source>
        <dbReference type="ARBA" id="ARBA00005369"/>
    </source>
</evidence>
<evidence type="ECO:0000313" key="8">
    <source>
        <dbReference type="EMBL" id="HCO21715.1"/>
    </source>
</evidence>